<dbReference type="SUPFAM" id="SSF47413">
    <property type="entry name" value="lambda repressor-like DNA-binding domains"/>
    <property type="match status" value="1"/>
</dbReference>
<dbReference type="Proteomes" id="UP001057877">
    <property type="component" value="Chromosome"/>
</dbReference>
<dbReference type="SMART" id="SM00354">
    <property type="entry name" value="HTH_LACI"/>
    <property type="match status" value="1"/>
</dbReference>
<protein>
    <submittedName>
        <fullName evidence="5">LacI family transcriptional regulator</fullName>
    </submittedName>
</protein>
<dbReference type="Gene3D" id="1.10.260.40">
    <property type="entry name" value="lambda repressor-like DNA-binding domains"/>
    <property type="match status" value="1"/>
</dbReference>
<keyword evidence="2" id="KW-0238">DNA-binding</keyword>
<dbReference type="Pfam" id="PF00356">
    <property type="entry name" value="LacI"/>
    <property type="match status" value="1"/>
</dbReference>
<dbReference type="RefSeq" id="WP_258383352.1">
    <property type="nucleotide sequence ID" value="NZ_CP091430.1"/>
</dbReference>
<organism evidence="5 6">
    <name type="scientific">Paenibacillus spongiae</name>
    <dbReference type="NCBI Taxonomy" id="2909671"/>
    <lineage>
        <taxon>Bacteria</taxon>
        <taxon>Bacillati</taxon>
        <taxon>Bacillota</taxon>
        <taxon>Bacilli</taxon>
        <taxon>Bacillales</taxon>
        <taxon>Paenibacillaceae</taxon>
        <taxon>Paenibacillus</taxon>
    </lineage>
</organism>
<sequence length="343" mass="38238">MSNTLESIAKLAGVSRGTVSRVINRQPGVKQSVREKVMAVIAEAGYVPNPQARSLAGGKTENIGVVVFGNNPLFLSHHLFFEVLQGIQSHSTLNAYDLVLFSNRSERDKEYWKRIGDKRKVDGLIIMGEDIREEYLQYYYDRDIPFVLVGKRLIEKFPVHCVTSDYRMGAYEGTKHMLDQGLQRIVILRGLLNTFHENERFSGFAQALEEAGLDPDNALVLNGQADKQTAYGETSRLLHSGETFDGVFAGNDLMAFGVIEALRDFGLRVPDNVAVVGYDDIQAAPYFTPPLTSVRQDKLRLGQEAAQLLMKLLNNELDKSVPVDVMIDSTLIIRQSSLKTGLL</sequence>
<dbReference type="InterPro" id="IPR000843">
    <property type="entry name" value="HTH_LacI"/>
</dbReference>
<name>A0ABY5S337_9BACL</name>
<dbReference type="PANTHER" id="PTHR30146:SF154">
    <property type="entry name" value="TRANSCRIPTION REGULATOR, MEMBER OF GALR FAMILY"/>
    <property type="match status" value="1"/>
</dbReference>
<dbReference type="CDD" id="cd01392">
    <property type="entry name" value="HTH_LacI"/>
    <property type="match status" value="1"/>
</dbReference>
<evidence type="ECO:0000256" key="3">
    <source>
        <dbReference type="ARBA" id="ARBA00023163"/>
    </source>
</evidence>
<dbReference type="Pfam" id="PF13377">
    <property type="entry name" value="Peripla_BP_3"/>
    <property type="match status" value="1"/>
</dbReference>
<evidence type="ECO:0000256" key="1">
    <source>
        <dbReference type="ARBA" id="ARBA00023015"/>
    </source>
</evidence>
<gene>
    <name evidence="5" type="ORF">L1F29_17445</name>
</gene>
<evidence type="ECO:0000259" key="4">
    <source>
        <dbReference type="PROSITE" id="PS50932"/>
    </source>
</evidence>
<reference evidence="5" key="1">
    <citation type="submission" date="2022-01" db="EMBL/GenBank/DDBJ databases">
        <title>Paenibacillus spongiae sp. nov., isolated from marine sponge.</title>
        <authorList>
            <person name="Li Z."/>
            <person name="Zhang M."/>
        </authorList>
    </citation>
    <scope>NUCLEOTIDE SEQUENCE</scope>
    <source>
        <strain evidence="5">PHS-Z3</strain>
    </source>
</reference>
<dbReference type="SUPFAM" id="SSF53822">
    <property type="entry name" value="Periplasmic binding protein-like I"/>
    <property type="match status" value="1"/>
</dbReference>
<evidence type="ECO:0000256" key="2">
    <source>
        <dbReference type="ARBA" id="ARBA00023125"/>
    </source>
</evidence>
<dbReference type="PRINTS" id="PR00036">
    <property type="entry name" value="HTHLACI"/>
</dbReference>
<proteinExistence type="predicted"/>
<feature type="domain" description="HTH lacI-type" evidence="4">
    <location>
        <begin position="4"/>
        <end position="57"/>
    </location>
</feature>
<dbReference type="PANTHER" id="PTHR30146">
    <property type="entry name" value="LACI-RELATED TRANSCRIPTIONAL REPRESSOR"/>
    <property type="match status" value="1"/>
</dbReference>
<accession>A0ABY5S337</accession>
<keyword evidence="6" id="KW-1185">Reference proteome</keyword>
<evidence type="ECO:0000313" key="5">
    <source>
        <dbReference type="EMBL" id="UVI27267.1"/>
    </source>
</evidence>
<dbReference type="PROSITE" id="PS50932">
    <property type="entry name" value="HTH_LACI_2"/>
    <property type="match status" value="1"/>
</dbReference>
<evidence type="ECO:0000313" key="6">
    <source>
        <dbReference type="Proteomes" id="UP001057877"/>
    </source>
</evidence>
<keyword evidence="1" id="KW-0805">Transcription regulation</keyword>
<dbReference type="EMBL" id="CP091430">
    <property type="protein sequence ID" value="UVI27267.1"/>
    <property type="molecule type" value="Genomic_DNA"/>
</dbReference>
<keyword evidence="3" id="KW-0804">Transcription</keyword>
<dbReference type="InterPro" id="IPR010982">
    <property type="entry name" value="Lambda_DNA-bd_dom_sf"/>
</dbReference>
<dbReference type="InterPro" id="IPR028082">
    <property type="entry name" value="Peripla_BP_I"/>
</dbReference>
<dbReference type="CDD" id="cd06267">
    <property type="entry name" value="PBP1_LacI_sugar_binding-like"/>
    <property type="match status" value="1"/>
</dbReference>
<dbReference type="InterPro" id="IPR046335">
    <property type="entry name" value="LacI/GalR-like_sensor"/>
</dbReference>
<dbReference type="Gene3D" id="3.40.50.2300">
    <property type="match status" value="2"/>
</dbReference>